<evidence type="ECO:0000256" key="2">
    <source>
        <dbReference type="SAM" id="MobiDB-lite"/>
    </source>
</evidence>
<keyword evidence="3" id="KW-0472">Membrane</keyword>
<reference evidence="4 5" key="1">
    <citation type="submission" date="2024-03" db="EMBL/GenBank/DDBJ databases">
        <title>Aureococcus anophagefferens CCMP1851 and Kratosvirus quantuckense: Draft genome of a second virus-susceptible host strain in the model system.</title>
        <authorList>
            <person name="Chase E."/>
            <person name="Truchon A.R."/>
            <person name="Schepens W."/>
            <person name="Wilhelm S.W."/>
        </authorList>
    </citation>
    <scope>NUCLEOTIDE SEQUENCE [LARGE SCALE GENOMIC DNA]</scope>
    <source>
        <strain evidence="4 5">CCMP1851</strain>
    </source>
</reference>
<protein>
    <submittedName>
        <fullName evidence="4">Uncharacterized protein</fullName>
    </submittedName>
</protein>
<feature type="compositionally biased region" description="Basic residues" evidence="2">
    <location>
        <begin position="168"/>
        <end position="192"/>
    </location>
</feature>
<dbReference type="Proteomes" id="UP001363151">
    <property type="component" value="Unassembled WGS sequence"/>
</dbReference>
<keyword evidence="1" id="KW-0175">Coiled coil</keyword>
<proteinExistence type="predicted"/>
<organism evidence="4 5">
    <name type="scientific">Aureococcus anophagefferens</name>
    <name type="common">Harmful bloom alga</name>
    <dbReference type="NCBI Taxonomy" id="44056"/>
    <lineage>
        <taxon>Eukaryota</taxon>
        <taxon>Sar</taxon>
        <taxon>Stramenopiles</taxon>
        <taxon>Ochrophyta</taxon>
        <taxon>Pelagophyceae</taxon>
        <taxon>Pelagomonadales</taxon>
        <taxon>Pelagomonadaceae</taxon>
        <taxon>Aureococcus</taxon>
    </lineage>
</organism>
<evidence type="ECO:0000313" key="5">
    <source>
        <dbReference type="Proteomes" id="UP001363151"/>
    </source>
</evidence>
<evidence type="ECO:0000256" key="3">
    <source>
        <dbReference type="SAM" id="Phobius"/>
    </source>
</evidence>
<feature type="region of interest" description="Disordered" evidence="2">
    <location>
        <begin position="159"/>
        <end position="203"/>
    </location>
</feature>
<evidence type="ECO:0000256" key="1">
    <source>
        <dbReference type="SAM" id="Coils"/>
    </source>
</evidence>
<name>A0ABR1G302_AURAN</name>
<feature type="coiled-coil region" evidence="1">
    <location>
        <begin position="60"/>
        <end position="103"/>
    </location>
</feature>
<evidence type="ECO:0000313" key="4">
    <source>
        <dbReference type="EMBL" id="KAK7242891.1"/>
    </source>
</evidence>
<sequence>MPKLHREVRNATAGKPGILAYLSLGLLMVVLTLVRLCRRRRKFSAKQLDAYHDWKKGTAEGKLESKLARMQQKLEGMRSRRKVEEGRDAHERLLKKAEELREVRAREVYGDDWDDPKDGVPIRDLFALSDVEAFGDDPEAGLARGGDGGSAVAQIRDQLGARAARGSASRRRRPARRRGPRCRRSPGRRRRNVGVPEAKDGAV</sequence>
<dbReference type="EMBL" id="JBBJCI010000132">
    <property type="protein sequence ID" value="KAK7242891.1"/>
    <property type="molecule type" value="Genomic_DNA"/>
</dbReference>
<keyword evidence="3" id="KW-1133">Transmembrane helix</keyword>
<feature type="transmembrane region" description="Helical" evidence="3">
    <location>
        <begin position="18"/>
        <end position="37"/>
    </location>
</feature>
<accession>A0ABR1G302</accession>
<keyword evidence="5" id="KW-1185">Reference proteome</keyword>
<gene>
    <name evidence="4" type="ORF">SO694_00127067</name>
</gene>
<comment type="caution">
    <text evidence="4">The sequence shown here is derived from an EMBL/GenBank/DDBJ whole genome shotgun (WGS) entry which is preliminary data.</text>
</comment>
<keyword evidence="3" id="KW-0812">Transmembrane</keyword>